<dbReference type="PRINTS" id="PR00040">
    <property type="entry name" value="HTHMERR"/>
</dbReference>
<evidence type="ECO:0000313" key="4">
    <source>
        <dbReference type="Proteomes" id="UP000261905"/>
    </source>
</evidence>
<sequence>MPYTGARKELRRISKRYYTVGSFAKLTSTTKRTLHYYDQKGLLKPSYNEQGYRTYTDEDLFRLQQILALKYLDYSLDEIKKYLEQDSRDFKASLERQYELLLQKQQHIQHVVATIERVSAIVKDNHTLDPELIMITIHSIQQEGEVKQRFSERLPDAFVQSMFERGTSLEPEIMHVFNDLFVMFKQGLLPEHPLVQECARSLKLLIDRLLGQPLEELGMSETGKLLVGMEFPNNIQPDLINYLLEALRYLILKEGE</sequence>
<dbReference type="Pfam" id="PF13411">
    <property type="entry name" value="MerR_1"/>
    <property type="match status" value="1"/>
</dbReference>
<comment type="caution">
    <text evidence="3">The sequence shown here is derived from an EMBL/GenBank/DDBJ whole genome shotgun (WGS) entry which is preliminary data.</text>
</comment>
<dbReference type="PROSITE" id="PS50937">
    <property type="entry name" value="HTH_MERR_2"/>
    <property type="match status" value="1"/>
</dbReference>
<gene>
    <name evidence="3" type="ORF">DX130_00195</name>
</gene>
<name>A0A371PH55_9BACL</name>
<dbReference type="PANTHER" id="PTHR30204:SF96">
    <property type="entry name" value="CHROMOSOME-ANCHORING PROTEIN RACA"/>
    <property type="match status" value="1"/>
</dbReference>
<dbReference type="InterPro" id="IPR000551">
    <property type="entry name" value="MerR-type_HTH_dom"/>
</dbReference>
<organism evidence="3 4">
    <name type="scientific">Paenibacillus paeoniae</name>
    <dbReference type="NCBI Taxonomy" id="2292705"/>
    <lineage>
        <taxon>Bacteria</taxon>
        <taxon>Bacillati</taxon>
        <taxon>Bacillota</taxon>
        <taxon>Bacilli</taxon>
        <taxon>Bacillales</taxon>
        <taxon>Paenibacillaceae</taxon>
        <taxon>Paenibacillus</taxon>
    </lineage>
</organism>
<dbReference type="SMART" id="SM00422">
    <property type="entry name" value="HTH_MERR"/>
    <property type="match status" value="1"/>
</dbReference>
<evidence type="ECO:0000259" key="2">
    <source>
        <dbReference type="PROSITE" id="PS50937"/>
    </source>
</evidence>
<dbReference type="PANTHER" id="PTHR30204">
    <property type="entry name" value="REDOX-CYCLING DRUG-SENSING TRANSCRIPTIONAL ACTIVATOR SOXR"/>
    <property type="match status" value="1"/>
</dbReference>
<dbReference type="InterPro" id="IPR009061">
    <property type="entry name" value="DNA-bd_dom_put_sf"/>
</dbReference>
<protein>
    <submittedName>
        <fullName evidence="3">MerR family transcriptional regulator</fullName>
    </submittedName>
</protein>
<evidence type="ECO:0000313" key="3">
    <source>
        <dbReference type="EMBL" id="REK75552.1"/>
    </source>
</evidence>
<dbReference type="EMBL" id="QUBQ01000001">
    <property type="protein sequence ID" value="REK75552.1"/>
    <property type="molecule type" value="Genomic_DNA"/>
</dbReference>
<dbReference type="Gene3D" id="1.10.1660.10">
    <property type="match status" value="1"/>
</dbReference>
<dbReference type="GO" id="GO:0003700">
    <property type="term" value="F:DNA-binding transcription factor activity"/>
    <property type="evidence" value="ECO:0007669"/>
    <property type="project" value="InterPro"/>
</dbReference>
<dbReference type="AlphaFoldDB" id="A0A371PH55"/>
<dbReference type="InterPro" id="IPR047057">
    <property type="entry name" value="MerR_fam"/>
</dbReference>
<dbReference type="CDD" id="cd01106">
    <property type="entry name" value="HTH_TipAL-Mta"/>
    <property type="match status" value="1"/>
</dbReference>
<reference evidence="3 4" key="1">
    <citation type="submission" date="2018-08" db="EMBL/GenBank/DDBJ databases">
        <title>Paenibacillus sp. M4BSY-1, whole genome shotgun sequence.</title>
        <authorList>
            <person name="Tuo L."/>
        </authorList>
    </citation>
    <scope>NUCLEOTIDE SEQUENCE [LARGE SCALE GENOMIC DNA]</scope>
    <source>
        <strain evidence="3 4">M4BSY-1</strain>
    </source>
</reference>
<accession>A0A371PH55</accession>
<dbReference type="Proteomes" id="UP000261905">
    <property type="component" value="Unassembled WGS sequence"/>
</dbReference>
<dbReference type="SUPFAM" id="SSF46955">
    <property type="entry name" value="Putative DNA-binding domain"/>
    <property type="match status" value="1"/>
</dbReference>
<keyword evidence="1" id="KW-0238">DNA-binding</keyword>
<dbReference type="GO" id="GO:0003677">
    <property type="term" value="F:DNA binding"/>
    <property type="evidence" value="ECO:0007669"/>
    <property type="project" value="UniProtKB-KW"/>
</dbReference>
<evidence type="ECO:0000256" key="1">
    <source>
        <dbReference type="ARBA" id="ARBA00023125"/>
    </source>
</evidence>
<dbReference type="OrthoDB" id="1894615at2"/>
<feature type="domain" description="HTH merR-type" evidence="2">
    <location>
        <begin position="17"/>
        <end position="85"/>
    </location>
</feature>
<keyword evidence="4" id="KW-1185">Reference proteome</keyword>
<proteinExistence type="predicted"/>